<dbReference type="HOGENOM" id="CLU_1710257_0_0_0"/>
<dbReference type="Gene3D" id="3.40.50.620">
    <property type="entry name" value="HUPs"/>
    <property type="match status" value="1"/>
</dbReference>
<dbReference type="KEGG" id="dmr:Deima_0407"/>
<dbReference type="PRINTS" id="PR01438">
    <property type="entry name" value="UNVRSLSTRESS"/>
</dbReference>
<reference evidence="4 5" key="1">
    <citation type="journal article" date="2011" name="Stand. Genomic Sci.">
        <title>Complete genome sequence of Deinococcus maricopensis type strain (LB-34).</title>
        <authorList>
            <person name="Pukall R."/>
            <person name="Zeytun A."/>
            <person name="Lucas S."/>
            <person name="Lapidus A."/>
            <person name="Hammon N."/>
            <person name="Deshpande S."/>
            <person name="Nolan M."/>
            <person name="Cheng J.F."/>
            <person name="Pitluck S."/>
            <person name="Liolios K."/>
            <person name="Pagani I."/>
            <person name="Mikhailova N."/>
            <person name="Ivanova N."/>
            <person name="Mavromatis K."/>
            <person name="Pati A."/>
            <person name="Tapia R."/>
            <person name="Han C."/>
            <person name="Goodwin L."/>
            <person name="Chen A."/>
            <person name="Palaniappan K."/>
            <person name="Land M."/>
            <person name="Hauser L."/>
            <person name="Chang Y.J."/>
            <person name="Jeffries C.D."/>
            <person name="Brambilla E.M."/>
            <person name="Rohde M."/>
            <person name="Goker M."/>
            <person name="Detter J.C."/>
            <person name="Woyke T."/>
            <person name="Bristow J."/>
            <person name="Eisen J.A."/>
            <person name="Markowitz V."/>
            <person name="Hugenholtz P."/>
            <person name="Kyrpides N.C."/>
            <person name="Klenk H.P."/>
        </authorList>
    </citation>
    <scope>NUCLEOTIDE SEQUENCE [LARGE SCALE GENOMIC DNA]</scope>
    <source>
        <strain evidence="5">DSM 21211 / LMG 22137 / NRRL B-23946 / LB-34</strain>
    </source>
</reference>
<dbReference type="RefSeq" id="WP_013555572.1">
    <property type="nucleotide sequence ID" value="NC_014958.1"/>
</dbReference>
<keyword evidence="5" id="KW-1185">Reference proteome</keyword>
<protein>
    <submittedName>
        <fullName evidence="4">UspA domain-containing protein</fullName>
    </submittedName>
</protein>
<dbReference type="EMBL" id="CP002454">
    <property type="protein sequence ID" value="ADV66067.1"/>
    <property type="molecule type" value="Genomic_DNA"/>
</dbReference>
<evidence type="ECO:0000313" key="4">
    <source>
        <dbReference type="EMBL" id="ADV66067.1"/>
    </source>
</evidence>
<dbReference type="InterPro" id="IPR006016">
    <property type="entry name" value="UspA"/>
</dbReference>
<dbReference type="SUPFAM" id="SSF52402">
    <property type="entry name" value="Adenine nucleotide alpha hydrolases-like"/>
    <property type="match status" value="1"/>
</dbReference>
<dbReference type="CDD" id="cd00293">
    <property type="entry name" value="USP-like"/>
    <property type="match status" value="1"/>
</dbReference>
<dbReference type="AlphaFoldDB" id="E8U4S8"/>
<sequence length="153" mass="16214">MFRHILVPVDDALTSAQAAQYAFTLTRALGGQATLLRLLENPSPAAHERASAQLSALAREARRPPRQVILPLHDHDAVQAITAYAQGQQVDLIVLGVTGEGGLTDEAVGRLATTLARTSGVPVHLAAVTRAGRPAGSNAWRRAVTRNPPPPDR</sequence>
<evidence type="ECO:0000256" key="2">
    <source>
        <dbReference type="SAM" id="MobiDB-lite"/>
    </source>
</evidence>
<accession>E8U4S8</accession>
<evidence type="ECO:0000256" key="1">
    <source>
        <dbReference type="ARBA" id="ARBA00008791"/>
    </source>
</evidence>
<feature type="region of interest" description="Disordered" evidence="2">
    <location>
        <begin position="132"/>
        <end position="153"/>
    </location>
</feature>
<evidence type="ECO:0000313" key="5">
    <source>
        <dbReference type="Proteomes" id="UP000008635"/>
    </source>
</evidence>
<dbReference type="Pfam" id="PF00582">
    <property type="entry name" value="Usp"/>
    <property type="match status" value="1"/>
</dbReference>
<gene>
    <name evidence="4" type="ordered locus">Deima_0407</name>
</gene>
<comment type="similarity">
    <text evidence="1">Belongs to the universal stress protein A family.</text>
</comment>
<organism evidence="4 5">
    <name type="scientific">Deinococcus maricopensis (strain DSM 21211 / LMG 22137 / NRRL B-23946 / LB-34)</name>
    <dbReference type="NCBI Taxonomy" id="709986"/>
    <lineage>
        <taxon>Bacteria</taxon>
        <taxon>Thermotogati</taxon>
        <taxon>Deinococcota</taxon>
        <taxon>Deinococci</taxon>
        <taxon>Deinococcales</taxon>
        <taxon>Deinococcaceae</taxon>
        <taxon>Deinococcus</taxon>
    </lineage>
</organism>
<dbReference type="STRING" id="709986.Deima_0407"/>
<reference evidence="5" key="2">
    <citation type="submission" date="2011-01" db="EMBL/GenBank/DDBJ databases">
        <title>The complete genome of Deinococcus maricopensis DSM 21211.</title>
        <authorList>
            <consortium name="US DOE Joint Genome Institute (JGI-PGF)"/>
            <person name="Lucas S."/>
            <person name="Copeland A."/>
            <person name="Lapidus A."/>
            <person name="Goodwin L."/>
            <person name="Pitluck S."/>
            <person name="Kyrpides N."/>
            <person name="Mavromatis K."/>
            <person name="Pagani I."/>
            <person name="Ivanova N."/>
            <person name="Ovchinnikova G."/>
            <person name="Zeytun A."/>
            <person name="Detter J.C."/>
            <person name="Han C."/>
            <person name="Land M."/>
            <person name="Hauser L."/>
            <person name="Markowitz V."/>
            <person name="Cheng J.-F."/>
            <person name="Hugenholtz P."/>
            <person name="Woyke T."/>
            <person name="Wu D."/>
            <person name="Pukall R."/>
            <person name="Gehrich-Schroeter G."/>
            <person name="Brambilla E."/>
            <person name="Klenk H.-P."/>
            <person name="Eisen J.A."/>
        </authorList>
    </citation>
    <scope>NUCLEOTIDE SEQUENCE [LARGE SCALE GENOMIC DNA]</scope>
    <source>
        <strain evidence="5">DSM 21211 / LMG 22137 / NRRL B-23946 / LB-34</strain>
    </source>
</reference>
<name>E8U4S8_DEIML</name>
<dbReference type="InterPro" id="IPR006015">
    <property type="entry name" value="Universal_stress_UspA"/>
</dbReference>
<dbReference type="InterPro" id="IPR014729">
    <property type="entry name" value="Rossmann-like_a/b/a_fold"/>
</dbReference>
<dbReference type="Proteomes" id="UP000008635">
    <property type="component" value="Chromosome"/>
</dbReference>
<evidence type="ECO:0000259" key="3">
    <source>
        <dbReference type="Pfam" id="PF00582"/>
    </source>
</evidence>
<feature type="domain" description="UspA" evidence="3">
    <location>
        <begin position="1"/>
        <end position="125"/>
    </location>
</feature>
<proteinExistence type="inferred from homology"/>